<accession>A0A1E3PSJ2</accession>
<dbReference type="AlphaFoldDB" id="A0A1E3PSJ2"/>
<evidence type="ECO:0000256" key="1">
    <source>
        <dbReference type="ARBA" id="ARBA00022692"/>
    </source>
</evidence>
<gene>
    <name evidence="5" type="ORF">NADFUDRAFT_81360</name>
</gene>
<keyword evidence="3 4" id="KW-0472">Membrane</keyword>
<evidence type="ECO:0000313" key="6">
    <source>
        <dbReference type="Proteomes" id="UP000095009"/>
    </source>
</evidence>
<protein>
    <recommendedName>
        <fullName evidence="4">Copper transport protein</fullName>
    </recommendedName>
</protein>
<sequence length="148" mass="16987">MDHSTHDMSMDMDMGNGHSGHGDMDMGPVCKMNMVFTWDATDMCVIFRWWHINNNLGLMFTILAIVALGMGYEFIRSYCRRYDHDLGFKHKQLLKSSLYALQVFYSFMLMLMFMTYNGWVMSAVVVGAFLGHLVWGGSEKTSRGLSCH</sequence>
<proteinExistence type="inferred from homology"/>
<dbReference type="Pfam" id="PF04145">
    <property type="entry name" value="Ctr"/>
    <property type="match status" value="2"/>
</dbReference>
<feature type="transmembrane region" description="Helical" evidence="4">
    <location>
        <begin position="96"/>
        <end position="113"/>
    </location>
</feature>
<keyword evidence="4" id="KW-0813">Transport</keyword>
<comment type="subcellular location">
    <subcellularLocation>
        <location evidence="4">Membrane</location>
        <topology evidence="4">Multi-pass membrane protein</topology>
    </subcellularLocation>
</comment>
<keyword evidence="6" id="KW-1185">Reference proteome</keyword>
<evidence type="ECO:0000256" key="4">
    <source>
        <dbReference type="RuleBase" id="RU367022"/>
    </source>
</evidence>
<dbReference type="Proteomes" id="UP000095009">
    <property type="component" value="Unassembled WGS sequence"/>
</dbReference>
<reference evidence="5 6" key="1">
    <citation type="journal article" date="2016" name="Proc. Natl. Acad. Sci. U.S.A.">
        <title>Comparative genomics of biotechnologically important yeasts.</title>
        <authorList>
            <person name="Riley R."/>
            <person name="Haridas S."/>
            <person name="Wolfe K.H."/>
            <person name="Lopes M.R."/>
            <person name="Hittinger C.T."/>
            <person name="Goeker M."/>
            <person name="Salamov A.A."/>
            <person name="Wisecaver J.H."/>
            <person name="Long T.M."/>
            <person name="Calvey C.H."/>
            <person name="Aerts A.L."/>
            <person name="Barry K.W."/>
            <person name="Choi C."/>
            <person name="Clum A."/>
            <person name="Coughlan A.Y."/>
            <person name="Deshpande S."/>
            <person name="Douglass A.P."/>
            <person name="Hanson S.J."/>
            <person name="Klenk H.-P."/>
            <person name="LaButti K.M."/>
            <person name="Lapidus A."/>
            <person name="Lindquist E.A."/>
            <person name="Lipzen A.M."/>
            <person name="Meier-Kolthoff J.P."/>
            <person name="Ohm R.A."/>
            <person name="Otillar R.P."/>
            <person name="Pangilinan J.L."/>
            <person name="Peng Y."/>
            <person name="Rokas A."/>
            <person name="Rosa C.A."/>
            <person name="Scheuner C."/>
            <person name="Sibirny A.A."/>
            <person name="Slot J.C."/>
            <person name="Stielow J.B."/>
            <person name="Sun H."/>
            <person name="Kurtzman C.P."/>
            <person name="Blackwell M."/>
            <person name="Grigoriev I.V."/>
            <person name="Jeffries T.W."/>
        </authorList>
    </citation>
    <scope>NUCLEOTIDE SEQUENCE [LARGE SCALE GENOMIC DNA]</scope>
    <source>
        <strain evidence="5 6">DSM 6958</strain>
    </source>
</reference>
<dbReference type="GO" id="GO:0005375">
    <property type="term" value="F:copper ion transmembrane transporter activity"/>
    <property type="evidence" value="ECO:0007669"/>
    <property type="project" value="UniProtKB-UniRule"/>
</dbReference>
<dbReference type="EMBL" id="KV454406">
    <property type="protein sequence ID" value="ODQ68379.1"/>
    <property type="molecule type" value="Genomic_DNA"/>
</dbReference>
<evidence type="ECO:0000256" key="2">
    <source>
        <dbReference type="ARBA" id="ARBA00022989"/>
    </source>
</evidence>
<comment type="similarity">
    <text evidence="4">Belongs to the copper transporter (Ctr) (TC 1.A.56) family. SLC31A subfamily.</text>
</comment>
<evidence type="ECO:0000313" key="5">
    <source>
        <dbReference type="EMBL" id="ODQ68379.1"/>
    </source>
</evidence>
<evidence type="ECO:0000256" key="3">
    <source>
        <dbReference type="ARBA" id="ARBA00023136"/>
    </source>
</evidence>
<keyword evidence="2 4" id="KW-1133">Transmembrane helix</keyword>
<keyword evidence="1 4" id="KW-0812">Transmembrane</keyword>
<dbReference type="STRING" id="857566.A0A1E3PSJ2"/>
<feature type="transmembrane region" description="Helical" evidence="4">
    <location>
        <begin position="119"/>
        <end position="136"/>
    </location>
</feature>
<organism evidence="5 6">
    <name type="scientific">Nadsonia fulvescens var. elongata DSM 6958</name>
    <dbReference type="NCBI Taxonomy" id="857566"/>
    <lineage>
        <taxon>Eukaryota</taxon>
        <taxon>Fungi</taxon>
        <taxon>Dikarya</taxon>
        <taxon>Ascomycota</taxon>
        <taxon>Saccharomycotina</taxon>
        <taxon>Dipodascomycetes</taxon>
        <taxon>Dipodascales</taxon>
        <taxon>Dipodascales incertae sedis</taxon>
        <taxon>Nadsonia</taxon>
    </lineage>
</organism>
<dbReference type="PANTHER" id="PTHR12483:SF115">
    <property type="entry name" value="COPPER TRANSPORT PROTEIN"/>
    <property type="match status" value="1"/>
</dbReference>
<dbReference type="InterPro" id="IPR007274">
    <property type="entry name" value="Cop_transporter"/>
</dbReference>
<feature type="transmembrane region" description="Helical" evidence="4">
    <location>
        <begin position="56"/>
        <end position="75"/>
    </location>
</feature>
<dbReference type="GO" id="GO:0016020">
    <property type="term" value="C:membrane"/>
    <property type="evidence" value="ECO:0007669"/>
    <property type="project" value="UniProtKB-SubCell"/>
</dbReference>
<dbReference type="OrthoDB" id="161814at2759"/>
<keyword evidence="4" id="KW-0187">Copper transport</keyword>
<keyword evidence="4" id="KW-0186">Copper</keyword>
<name>A0A1E3PSJ2_9ASCO</name>
<dbReference type="PANTHER" id="PTHR12483">
    <property type="entry name" value="SOLUTE CARRIER FAMILY 31 COPPER TRANSPORTERS"/>
    <property type="match status" value="1"/>
</dbReference>
<keyword evidence="4" id="KW-0406">Ion transport</keyword>